<feature type="compositionally biased region" description="Low complexity" evidence="4">
    <location>
        <begin position="207"/>
        <end position="241"/>
    </location>
</feature>
<protein>
    <submittedName>
        <fullName evidence="5">HlyD family efflux transporter periplasmic adaptor subunit</fullName>
    </submittedName>
</protein>
<comment type="caution">
    <text evidence="5">The sequence shown here is derived from an EMBL/GenBank/DDBJ whole genome shotgun (WGS) entry which is preliminary data.</text>
</comment>
<accession>A0A6N7WCP5</accession>
<dbReference type="GeneID" id="86051950"/>
<proteinExistence type="predicted"/>
<dbReference type="PANTHER" id="PTHR32347">
    <property type="entry name" value="EFFLUX SYSTEM COMPONENT YKNX-RELATED"/>
    <property type="match status" value="1"/>
</dbReference>
<feature type="region of interest" description="Disordered" evidence="4">
    <location>
        <begin position="204"/>
        <end position="266"/>
    </location>
</feature>
<dbReference type="GO" id="GO:0030313">
    <property type="term" value="C:cell envelope"/>
    <property type="evidence" value="ECO:0007669"/>
    <property type="project" value="UniProtKB-SubCell"/>
</dbReference>
<feature type="compositionally biased region" description="Gly residues" evidence="4">
    <location>
        <begin position="242"/>
        <end position="261"/>
    </location>
</feature>
<dbReference type="RefSeq" id="WP_154463340.1">
    <property type="nucleotide sequence ID" value="NZ_JAXDZL010000223.1"/>
</dbReference>
<evidence type="ECO:0000313" key="6">
    <source>
        <dbReference type="Proteomes" id="UP000436047"/>
    </source>
</evidence>
<evidence type="ECO:0000256" key="2">
    <source>
        <dbReference type="ARBA" id="ARBA00023054"/>
    </source>
</evidence>
<dbReference type="Gene3D" id="2.40.30.170">
    <property type="match status" value="1"/>
</dbReference>
<reference evidence="5 6" key="1">
    <citation type="submission" date="2019-08" db="EMBL/GenBank/DDBJ databases">
        <title>In-depth cultivation of the pig gut microbiome towards novel bacterial diversity and tailored functional studies.</title>
        <authorList>
            <person name="Wylensek D."/>
            <person name="Hitch T.C.A."/>
            <person name="Clavel T."/>
        </authorList>
    </citation>
    <scope>NUCLEOTIDE SEQUENCE [LARGE SCALE GENOMIC DNA]</scope>
    <source>
        <strain evidence="5 6">WCA-389-WT-23B</strain>
    </source>
</reference>
<feature type="compositionally biased region" description="Polar residues" evidence="4">
    <location>
        <begin position="28"/>
        <end position="37"/>
    </location>
</feature>
<dbReference type="EMBL" id="VUMI01000003">
    <property type="protein sequence ID" value="MSS87248.1"/>
    <property type="molecule type" value="Genomic_DNA"/>
</dbReference>
<feature type="region of interest" description="Disordered" evidence="4">
    <location>
        <begin position="334"/>
        <end position="353"/>
    </location>
</feature>
<sequence>MLVKSTGKEEAGKPEGPGRLPGLGENVISASGSTSVGMQEESFDLDYIETKLEIEEVFLSSQDEAAEGTAILKLTEESIQAARRELERKAKQAALDYRQQLLDSEEEKITAKQTLDASLARGAYASCTYEESLQEYADKISECKEQIKEAQELVDEYTASIESDYYYTYYEVAEKKEEFEKSFSSLMQLYEEWDIPGLEDHYRTTTGSAGNVSSSGAAQAASSDSGSGQSSADSQAGDMGQPSGGGQAGGMGQPSGGGQGGSASLTSENNYTKLTVYNMQDEEVQENEKLYDQAAEDYEAARKKAESSLVQAQSNLKLLNTQLEEAQIAYDRQQVSSRSDMENTAAESSGAQEAYESELNRIEEELSVALNEKEEAEENLQAFEDTIGDGCLYTQSAGTVMMVAVRAGSELSGEGMVLAYSNPASVTVTASVGQSDIASIKIGESAVVEISDQGTFRGTVSKINPISQSNSKSSIYYSVTIELDGDISKLTQNLSATVYFGMQESEEEAVNETETQE</sequence>
<keyword evidence="6" id="KW-1185">Reference proteome</keyword>
<evidence type="ECO:0000256" key="1">
    <source>
        <dbReference type="ARBA" id="ARBA00004196"/>
    </source>
</evidence>
<name>A0A6N7WCP5_9FIRM</name>
<dbReference type="InterPro" id="IPR050465">
    <property type="entry name" value="UPF0194_transport"/>
</dbReference>
<evidence type="ECO:0000256" key="3">
    <source>
        <dbReference type="SAM" id="Coils"/>
    </source>
</evidence>
<dbReference type="Proteomes" id="UP000436047">
    <property type="component" value="Unassembled WGS sequence"/>
</dbReference>
<feature type="region of interest" description="Disordered" evidence="4">
    <location>
        <begin position="1"/>
        <end position="37"/>
    </location>
</feature>
<comment type="subcellular location">
    <subcellularLocation>
        <location evidence="1">Cell envelope</location>
    </subcellularLocation>
</comment>
<feature type="compositionally biased region" description="Basic and acidic residues" evidence="4">
    <location>
        <begin position="1"/>
        <end position="13"/>
    </location>
</feature>
<evidence type="ECO:0000313" key="5">
    <source>
        <dbReference type="EMBL" id="MSS87248.1"/>
    </source>
</evidence>
<dbReference type="PANTHER" id="PTHR32347:SF14">
    <property type="entry name" value="EFFLUX SYSTEM COMPONENT YKNX-RELATED"/>
    <property type="match status" value="1"/>
</dbReference>
<organism evidence="5 6">
    <name type="scientific">Eisenbergiella porci</name>
    <dbReference type="NCBI Taxonomy" id="2652274"/>
    <lineage>
        <taxon>Bacteria</taxon>
        <taxon>Bacillati</taxon>
        <taxon>Bacillota</taxon>
        <taxon>Clostridia</taxon>
        <taxon>Lachnospirales</taxon>
        <taxon>Lachnospiraceae</taxon>
        <taxon>Eisenbergiella</taxon>
    </lineage>
</organism>
<evidence type="ECO:0000256" key="4">
    <source>
        <dbReference type="SAM" id="MobiDB-lite"/>
    </source>
</evidence>
<dbReference type="AlphaFoldDB" id="A0A6N7WCP5"/>
<feature type="coiled-coil region" evidence="3">
    <location>
        <begin position="133"/>
        <end position="160"/>
    </location>
</feature>
<keyword evidence="2 3" id="KW-0175">Coiled coil</keyword>
<gene>
    <name evidence="5" type="ORF">FYJ45_02460</name>
</gene>